<accession>A0A8H3UTN6</accession>
<organism evidence="10 11">
    <name type="scientific">Venturia inaequalis</name>
    <name type="common">Apple scab fungus</name>
    <dbReference type="NCBI Taxonomy" id="5025"/>
    <lineage>
        <taxon>Eukaryota</taxon>
        <taxon>Fungi</taxon>
        <taxon>Dikarya</taxon>
        <taxon>Ascomycota</taxon>
        <taxon>Pezizomycotina</taxon>
        <taxon>Dothideomycetes</taxon>
        <taxon>Pleosporomycetidae</taxon>
        <taxon>Venturiales</taxon>
        <taxon>Venturiaceae</taxon>
        <taxon>Venturia</taxon>
    </lineage>
</organism>
<dbReference type="Proteomes" id="UP000447873">
    <property type="component" value="Unassembled WGS sequence"/>
</dbReference>
<dbReference type="GO" id="GO:0016491">
    <property type="term" value="F:oxidoreductase activity"/>
    <property type="evidence" value="ECO:0007669"/>
    <property type="project" value="UniProtKB-KW"/>
</dbReference>
<dbReference type="EMBL" id="WNWS01000202">
    <property type="protein sequence ID" value="KAE9975108.1"/>
    <property type="molecule type" value="Genomic_DNA"/>
</dbReference>
<evidence type="ECO:0000259" key="7">
    <source>
        <dbReference type="Pfam" id="PF00394"/>
    </source>
</evidence>
<feature type="domain" description="Plastocyanin-like" evidence="7">
    <location>
        <begin position="193"/>
        <end position="300"/>
    </location>
</feature>
<comment type="similarity">
    <text evidence="1">Belongs to the multicopper oxidase family.</text>
</comment>
<evidence type="ECO:0000259" key="8">
    <source>
        <dbReference type="Pfam" id="PF07731"/>
    </source>
</evidence>
<dbReference type="InterPro" id="IPR033138">
    <property type="entry name" value="Cu_oxidase_CS"/>
</dbReference>
<evidence type="ECO:0000256" key="1">
    <source>
        <dbReference type="ARBA" id="ARBA00010609"/>
    </source>
</evidence>
<evidence type="ECO:0000256" key="3">
    <source>
        <dbReference type="ARBA" id="ARBA00023002"/>
    </source>
</evidence>
<evidence type="ECO:0000313" key="10">
    <source>
        <dbReference type="EMBL" id="KAE9975108.1"/>
    </source>
</evidence>
<evidence type="ECO:0000256" key="6">
    <source>
        <dbReference type="SAM" id="SignalP"/>
    </source>
</evidence>
<dbReference type="InterPro" id="IPR045087">
    <property type="entry name" value="Cu-oxidase_fam"/>
</dbReference>
<proteinExistence type="inferred from homology"/>
<keyword evidence="4" id="KW-0186">Copper</keyword>
<feature type="region of interest" description="Disordered" evidence="5">
    <location>
        <begin position="682"/>
        <end position="758"/>
    </location>
</feature>
<gene>
    <name evidence="10" type="ORF">EG328_003463</name>
</gene>
<protein>
    <recommendedName>
        <fullName evidence="12">Cupredoxin</fullName>
    </recommendedName>
</protein>
<feature type="domain" description="Plastocyanin-like" evidence="8">
    <location>
        <begin position="480"/>
        <end position="565"/>
    </location>
</feature>
<dbReference type="AlphaFoldDB" id="A0A8H3UTN6"/>
<dbReference type="GO" id="GO:0005507">
    <property type="term" value="F:copper ion binding"/>
    <property type="evidence" value="ECO:0007669"/>
    <property type="project" value="InterPro"/>
</dbReference>
<keyword evidence="3" id="KW-0560">Oxidoreductase</keyword>
<dbReference type="Pfam" id="PF07732">
    <property type="entry name" value="Cu-oxidase_3"/>
    <property type="match status" value="1"/>
</dbReference>
<dbReference type="InterPro" id="IPR001117">
    <property type="entry name" value="Cu-oxidase_2nd"/>
</dbReference>
<feature type="domain" description="Plastocyanin-like" evidence="9">
    <location>
        <begin position="76"/>
        <end position="177"/>
    </location>
</feature>
<dbReference type="Gene3D" id="2.60.40.420">
    <property type="entry name" value="Cupredoxins - blue copper proteins"/>
    <property type="match status" value="3"/>
</dbReference>
<dbReference type="Pfam" id="PF00394">
    <property type="entry name" value="Cu-oxidase"/>
    <property type="match status" value="1"/>
</dbReference>
<feature type="compositionally biased region" description="Basic residues" evidence="5">
    <location>
        <begin position="749"/>
        <end position="758"/>
    </location>
</feature>
<feature type="chain" id="PRO_5034121412" description="Cupredoxin" evidence="6">
    <location>
        <begin position="16"/>
        <end position="758"/>
    </location>
</feature>
<dbReference type="InterPro" id="IPR008972">
    <property type="entry name" value="Cupredoxin"/>
</dbReference>
<comment type="caution">
    <text evidence="10">The sequence shown here is derived from an EMBL/GenBank/DDBJ whole genome shotgun (WGS) entry which is preliminary data.</text>
</comment>
<dbReference type="SUPFAM" id="SSF49503">
    <property type="entry name" value="Cupredoxins"/>
    <property type="match status" value="2"/>
</dbReference>
<feature type="compositionally biased region" description="Gly residues" evidence="5">
    <location>
        <begin position="704"/>
        <end position="733"/>
    </location>
</feature>
<evidence type="ECO:0000256" key="4">
    <source>
        <dbReference type="ARBA" id="ARBA00023008"/>
    </source>
</evidence>
<name>A0A8H3UTN6_VENIN</name>
<dbReference type="InterPro" id="IPR011707">
    <property type="entry name" value="Cu-oxidase-like_N"/>
</dbReference>
<reference evidence="10 11" key="1">
    <citation type="submission" date="2018-12" db="EMBL/GenBank/DDBJ databases">
        <title>Venturia inaequalis Genome Resource.</title>
        <authorList>
            <person name="Lichtner F.J."/>
        </authorList>
    </citation>
    <scope>NUCLEOTIDE SEQUENCE [LARGE SCALE GENOMIC DNA]</scope>
    <source>
        <strain evidence="10 11">120213</strain>
    </source>
</reference>
<dbReference type="InterPro" id="IPR002355">
    <property type="entry name" value="Cu_oxidase_Cu_BS"/>
</dbReference>
<keyword evidence="2" id="KW-0479">Metal-binding</keyword>
<dbReference type="InterPro" id="IPR011706">
    <property type="entry name" value="Cu-oxidase_C"/>
</dbReference>
<sequence>MLVIVAFCAIAHATAETVFPRLSPQYEYAFQNPLPIPQAKEPLASYTNPQNQVPIDFYEIESRPVTHKFFPNLPGTSNLLGYDGTFPGPTIRVQKGRQIVIRVVNKGQDQMNLHLHGSYSRSAFDGFAQDLVSSGEYKDYYFPNAVARTLWYHDHTMGKNAMNMYKGLVGMYQIVDPALDASLGIPSGTKYDVPLIFTSHYFSPSGALSDESAAKTSTYGDTILVNGQIQPYLIVEPRKYRFRLLNAATSRVFNFTLRDGASVVPMSVIGSDGGFRQSPTDTQNLIIAMADRWEVMIDFAPLAGKNITLTTKNMWSDTAYEGMNDVLRLVVEGPSKGLVSSEKATRLFDVDLKFPDDVKVAAERTIVLQSHMDRKWGLNSFHMDDPMSRVMMRPPLGTVEKYTFKSAGMGMTTGGKTGSSDPLLKAASGSVSSGMGGMMGGNGGGGMMEGGMGGHHGGRKMVKRQMMEGSGGGRMSMKNAGWTHAMHLHLVDMKIISRRKQDPSKAEGRDYVEEYEKNAVKDVVLLGSNEIVEVLAKFQPYPGVYMFHCHNAVHEDQGMMGIFNITRLADLGYKDLETALEDPLDPRFRAKKYTGTNLDEIRSKTLPFFASLNAYPDPAKLAEAEDRYWSTRMPPSGNLTGPAVKGDGMGGVMGVGMGAQPANPNPNPATAPLMMGSQLAPKGPDNVADVSPPASTPPSITEIGAGGTNGNGAMGSGNTNGSGTGTTGAGGMMSGSNTSGGATGCTPHNSHHGGCRRR</sequence>
<dbReference type="Pfam" id="PF07731">
    <property type="entry name" value="Cu-oxidase_2"/>
    <property type="match status" value="1"/>
</dbReference>
<evidence type="ECO:0008006" key="12">
    <source>
        <dbReference type="Google" id="ProtNLM"/>
    </source>
</evidence>
<dbReference type="PANTHER" id="PTHR48267:SF1">
    <property type="entry name" value="BILIRUBIN OXIDASE"/>
    <property type="match status" value="1"/>
</dbReference>
<evidence type="ECO:0000256" key="5">
    <source>
        <dbReference type="SAM" id="MobiDB-lite"/>
    </source>
</evidence>
<evidence type="ECO:0000313" key="11">
    <source>
        <dbReference type="Proteomes" id="UP000447873"/>
    </source>
</evidence>
<feature type="signal peptide" evidence="6">
    <location>
        <begin position="1"/>
        <end position="15"/>
    </location>
</feature>
<dbReference type="PROSITE" id="PS00080">
    <property type="entry name" value="MULTICOPPER_OXIDASE2"/>
    <property type="match status" value="1"/>
</dbReference>
<evidence type="ECO:0000259" key="9">
    <source>
        <dbReference type="Pfam" id="PF07732"/>
    </source>
</evidence>
<dbReference type="PROSITE" id="PS00079">
    <property type="entry name" value="MULTICOPPER_OXIDASE1"/>
    <property type="match status" value="1"/>
</dbReference>
<dbReference type="PANTHER" id="PTHR48267">
    <property type="entry name" value="CUPREDOXIN SUPERFAMILY PROTEIN"/>
    <property type="match status" value="1"/>
</dbReference>
<evidence type="ECO:0000256" key="2">
    <source>
        <dbReference type="ARBA" id="ARBA00022723"/>
    </source>
</evidence>
<keyword evidence="6" id="KW-0732">Signal</keyword>